<dbReference type="SMART" id="SM00138">
    <property type="entry name" value="MeTrc"/>
    <property type="match status" value="1"/>
</dbReference>
<dbReference type="Proteomes" id="UP001407405">
    <property type="component" value="Unassembled WGS sequence"/>
</dbReference>
<dbReference type="Pfam" id="PF03705">
    <property type="entry name" value="CheR_N"/>
    <property type="match status" value="1"/>
</dbReference>
<dbReference type="InterPro" id="IPR026024">
    <property type="entry name" value="Chemotaxis_MeTrfase_CheR"/>
</dbReference>
<accession>A0ABU9VP51</accession>
<dbReference type="PRINTS" id="PR00996">
    <property type="entry name" value="CHERMTFRASE"/>
</dbReference>
<evidence type="ECO:0000259" key="6">
    <source>
        <dbReference type="PROSITE" id="PS50123"/>
    </source>
</evidence>
<keyword evidence="8" id="KW-1185">Reference proteome</keyword>
<dbReference type="RefSeq" id="WP_343184330.1">
    <property type="nucleotide sequence ID" value="NZ_JBCITM010000001.1"/>
</dbReference>
<dbReference type="InterPro" id="IPR022641">
    <property type="entry name" value="CheR_N"/>
</dbReference>
<keyword evidence="5" id="KW-0949">S-adenosyl-L-methionine</keyword>
<evidence type="ECO:0000256" key="3">
    <source>
        <dbReference type="ARBA" id="ARBA00022603"/>
    </source>
</evidence>
<dbReference type="InterPro" id="IPR036804">
    <property type="entry name" value="CheR_N_sf"/>
</dbReference>
<dbReference type="SUPFAM" id="SSF53335">
    <property type="entry name" value="S-adenosyl-L-methionine-dependent methyltransferases"/>
    <property type="match status" value="1"/>
</dbReference>
<dbReference type="InterPro" id="IPR000780">
    <property type="entry name" value="CheR_MeTrfase"/>
</dbReference>
<evidence type="ECO:0000256" key="4">
    <source>
        <dbReference type="ARBA" id="ARBA00022679"/>
    </source>
</evidence>
<comment type="catalytic activity">
    <reaction evidence="1">
        <text>L-glutamyl-[protein] + S-adenosyl-L-methionine = [protein]-L-glutamate 5-O-methyl ester + S-adenosyl-L-homocysteine</text>
        <dbReference type="Rhea" id="RHEA:24452"/>
        <dbReference type="Rhea" id="RHEA-COMP:10208"/>
        <dbReference type="Rhea" id="RHEA-COMP:10311"/>
        <dbReference type="ChEBI" id="CHEBI:29973"/>
        <dbReference type="ChEBI" id="CHEBI:57856"/>
        <dbReference type="ChEBI" id="CHEBI:59789"/>
        <dbReference type="ChEBI" id="CHEBI:82795"/>
        <dbReference type="EC" id="2.1.1.80"/>
    </reaction>
</comment>
<dbReference type="SUPFAM" id="SSF47757">
    <property type="entry name" value="Chemotaxis receptor methyltransferase CheR, N-terminal domain"/>
    <property type="match status" value="1"/>
</dbReference>
<gene>
    <name evidence="7" type="ORF">AAIG11_00535</name>
</gene>
<comment type="caution">
    <text evidence="7">The sequence shown here is derived from an EMBL/GenBank/DDBJ whole genome shotgun (WGS) entry which is preliminary data.</text>
</comment>
<evidence type="ECO:0000313" key="7">
    <source>
        <dbReference type="EMBL" id="MEN1758945.1"/>
    </source>
</evidence>
<dbReference type="PANTHER" id="PTHR24422">
    <property type="entry name" value="CHEMOTAXIS PROTEIN METHYLTRANSFERASE"/>
    <property type="match status" value="1"/>
</dbReference>
<dbReference type="InterPro" id="IPR022642">
    <property type="entry name" value="CheR_C"/>
</dbReference>
<sequence length="270" mass="31453">MLKISDQEFQQISQYIRSQYGIKLGPEKRALIMGRLGSTLVSRGFDSFTAYFKYLLADETGDGVFELLNKITTNHTYFMREAAHFMFFQEKVLPWVKAVSPYDARIWSAGCSRGQEPYTLAMLMQDYFGHEKQRWNTQILATDISAQALSAAREGIYPAEEMASLPEKWRNTYFQSLGDGRYQVKLGLRNELVLRSFNLMNQHFPFRKPFHAIFCRNVMIYFDAPTKKQLVQRFRQHLAPGGYLFIGHSESLGRDNEGFRYLQPAVYRKE</sequence>
<evidence type="ECO:0000256" key="2">
    <source>
        <dbReference type="ARBA" id="ARBA00012534"/>
    </source>
</evidence>
<proteinExistence type="predicted"/>
<dbReference type="Gene3D" id="1.10.155.10">
    <property type="entry name" value="Chemotaxis receptor methyltransferase CheR, N-terminal domain"/>
    <property type="match status" value="1"/>
</dbReference>
<dbReference type="InterPro" id="IPR050903">
    <property type="entry name" value="Bact_Chemotaxis_MeTrfase"/>
</dbReference>
<dbReference type="Gene3D" id="3.40.50.150">
    <property type="entry name" value="Vaccinia Virus protein VP39"/>
    <property type="match status" value="1"/>
</dbReference>
<name>A0ABU9VP51_9CLOT</name>
<dbReference type="PANTHER" id="PTHR24422:SF19">
    <property type="entry name" value="CHEMOTAXIS PROTEIN METHYLTRANSFERASE"/>
    <property type="match status" value="1"/>
</dbReference>
<dbReference type="Pfam" id="PF01739">
    <property type="entry name" value="CheR"/>
    <property type="match status" value="1"/>
</dbReference>
<dbReference type="CDD" id="cd02440">
    <property type="entry name" value="AdoMet_MTases"/>
    <property type="match status" value="1"/>
</dbReference>
<organism evidence="7 8">
    <name type="scientific">Anoxynatronum sibiricum</name>
    <dbReference type="NCBI Taxonomy" id="210623"/>
    <lineage>
        <taxon>Bacteria</taxon>
        <taxon>Bacillati</taxon>
        <taxon>Bacillota</taxon>
        <taxon>Clostridia</taxon>
        <taxon>Eubacteriales</taxon>
        <taxon>Clostridiaceae</taxon>
        <taxon>Anoxynatronum</taxon>
    </lineage>
</organism>
<evidence type="ECO:0000256" key="5">
    <source>
        <dbReference type="ARBA" id="ARBA00022691"/>
    </source>
</evidence>
<dbReference type="PIRSF" id="PIRSF000410">
    <property type="entry name" value="CheR"/>
    <property type="match status" value="1"/>
</dbReference>
<protein>
    <recommendedName>
        <fullName evidence="2">protein-glutamate O-methyltransferase</fullName>
        <ecNumber evidence="2">2.1.1.80</ecNumber>
    </recommendedName>
</protein>
<dbReference type="EC" id="2.1.1.80" evidence="2"/>
<dbReference type="PROSITE" id="PS50123">
    <property type="entry name" value="CHER"/>
    <property type="match status" value="1"/>
</dbReference>
<dbReference type="InterPro" id="IPR029063">
    <property type="entry name" value="SAM-dependent_MTases_sf"/>
</dbReference>
<evidence type="ECO:0000313" key="8">
    <source>
        <dbReference type="Proteomes" id="UP001407405"/>
    </source>
</evidence>
<reference evidence="7 8" key="1">
    <citation type="submission" date="2024-04" db="EMBL/GenBank/DDBJ databases">
        <title>Genome sequencing and metabolic network reconstruction of aminoacids and betaine degradation by Anoxynatronum sibiricum.</title>
        <authorList>
            <person name="Detkova E.N."/>
            <person name="Boltjanskaja Y.V."/>
            <person name="Mardanov A.V."/>
            <person name="Kevbrin V."/>
        </authorList>
    </citation>
    <scope>NUCLEOTIDE SEQUENCE [LARGE SCALE GENOMIC DNA]</scope>
    <source>
        <strain evidence="7 8">Z-7981</strain>
    </source>
</reference>
<dbReference type="EMBL" id="JBCITM010000001">
    <property type="protein sequence ID" value="MEN1758945.1"/>
    <property type="molecule type" value="Genomic_DNA"/>
</dbReference>
<keyword evidence="4" id="KW-0808">Transferase</keyword>
<keyword evidence="3" id="KW-0489">Methyltransferase</keyword>
<evidence type="ECO:0000256" key="1">
    <source>
        <dbReference type="ARBA" id="ARBA00001541"/>
    </source>
</evidence>
<feature type="domain" description="CheR-type methyltransferase" evidence="6">
    <location>
        <begin position="1"/>
        <end position="270"/>
    </location>
</feature>